<comment type="subcellular location">
    <subcellularLocation>
        <location evidence="1">Cell membrane</location>
    </subcellularLocation>
    <subcellularLocation>
        <location evidence="2">Cytoplasm</location>
        <location evidence="2">Cytosol</location>
    </subcellularLocation>
</comment>
<dbReference type="WBParaSite" id="TASK_0000671001-mRNA-1">
    <property type="protein sequence ID" value="TASK_0000671001-mRNA-1"/>
    <property type="gene ID" value="TASK_0000671001"/>
</dbReference>
<dbReference type="Pfam" id="PF09790">
    <property type="entry name" value="Hyccin"/>
    <property type="match status" value="1"/>
</dbReference>
<keyword evidence="4" id="KW-0963">Cytoplasm</keyword>
<keyword evidence="5" id="KW-0472">Membrane</keyword>
<feature type="compositionally biased region" description="Acidic residues" evidence="7">
    <location>
        <begin position="465"/>
        <end position="488"/>
    </location>
</feature>
<feature type="compositionally biased region" description="Pro residues" evidence="7">
    <location>
        <begin position="808"/>
        <end position="818"/>
    </location>
</feature>
<dbReference type="OrthoDB" id="18937at2759"/>
<dbReference type="AlphaFoldDB" id="A0A158R960"/>
<feature type="region of interest" description="Disordered" evidence="7">
    <location>
        <begin position="801"/>
        <end position="843"/>
    </location>
</feature>
<dbReference type="GO" id="GO:0072659">
    <property type="term" value="P:protein localization to plasma membrane"/>
    <property type="evidence" value="ECO:0007669"/>
    <property type="project" value="TreeGrafter"/>
</dbReference>
<feature type="compositionally biased region" description="Low complexity" evidence="7">
    <location>
        <begin position="109"/>
        <end position="137"/>
    </location>
</feature>
<keyword evidence="9" id="KW-1185">Reference proteome</keyword>
<evidence type="ECO:0000313" key="8">
    <source>
        <dbReference type="EMBL" id="VDK37201.1"/>
    </source>
</evidence>
<feature type="compositionally biased region" description="Acidic residues" evidence="7">
    <location>
        <begin position="538"/>
        <end position="551"/>
    </location>
</feature>
<gene>
    <name evidence="8" type="ORF">TASK_LOCUS6711</name>
</gene>
<accession>A0A158R960</accession>
<dbReference type="Proteomes" id="UP000282613">
    <property type="component" value="Unassembled WGS sequence"/>
</dbReference>
<feature type="compositionally biased region" description="Basic and acidic residues" evidence="7">
    <location>
        <begin position="394"/>
        <end position="407"/>
    </location>
</feature>
<feature type="compositionally biased region" description="Low complexity" evidence="7">
    <location>
        <begin position="727"/>
        <end position="747"/>
    </location>
</feature>
<evidence type="ECO:0000256" key="7">
    <source>
        <dbReference type="SAM" id="MobiDB-lite"/>
    </source>
</evidence>
<evidence type="ECO:0000256" key="6">
    <source>
        <dbReference type="ARBA" id="ARBA00034482"/>
    </source>
</evidence>
<organism evidence="10">
    <name type="scientific">Taenia asiatica</name>
    <name type="common">Asian tapeworm</name>
    <dbReference type="NCBI Taxonomy" id="60517"/>
    <lineage>
        <taxon>Eukaryota</taxon>
        <taxon>Metazoa</taxon>
        <taxon>Spiralia</taxon>
        <taxon>Lophotrochozoa</taxon>
        <taxon>Platyhelminthes</taxon>
        <taxon>Cestoda</taxon>
        <taxon>Eucestoda</taxon>
        <taxon>Cyclophyllidea</taxon>
        <taxon>Taeniidae</taxon>
        <taxon>Taenia</taxon>
    </lineage>
</organism>
<dbReference type="InterPro" id="IPR018619">
    <property type="entry name" value="Hyccin"/>
</dbReference>
<feature type="region of interest" description="Disordered" evidence="7">
    <location>
        <begin position="717"/>
        <end position="755"/>
    </location>
</feature>
<comment type="similarity">
    <text evidence="6">Belongs to the Hyccin family.</text>
</comment>
<feature type="compositionally biased region" description="Polar residues" evidence="7">
    <location>
        <begin position="421"/>
        <end position="447"/>
    </location>
</feature>
<feature type="compositionally biased region" description="Basic residues" evidence="7">
    <location>
        <begin position="312"/>
        <end position="323"/>
    </location>
</feature>
<evidence type="ECO:0000256" key="4">
    <source>
        <dbReference type="ARBA" id="ARBA00022490"/>
    </source>
</evidence>
<dbReference type="PANTHER" id="PTHR31220:SF1">
    <property type="entry name" value="GH21176P"/>
    <property type="match status" value="1"/>
</dbReference>
<feature type="compositionally biased region" description="Polar residues" evidence="7">
    <location>
        <begin position="827"/>
        <end position="838"/>
    </location>
</feature>
<proteinExistence type="inferred from homology"/>
<feature type="region of interest" description="Disordered" evidence="7">
    <location>
        <begin position="538"/>
        <end position="624"/>
    </location>
</feature>
<sequence length="929" mass="100336">MFHLFLSATFSSSLGGFPTNERVPVSHRHAKSSITTGVITGASTTTANTSTEAALPRPRKSLRHRLKKSSVITVDALRHPSFNRTVRQRTRRILAGFTSDPTNVSNVGTTAAPADSSTHSSSSATATTARSCNTNTSRPSSLSASGKAPAIGTHMASLAAVLETLLLGLYNTYTRQLVAPRRGANLYSALPPFASGSVFCGPLTIAKTREEHETEMVGSFIHLFPNRNSTAHTAEEFELTACNRWRVLCLLCRLSTERIDDLSDRGREALCHLALLLGPRGLREYRFPLPVAIATTDISPPRHRRSRWSRFARHPHHHHRHSKGALSPSSPTEPRASTPLRTSQYQSGRVVAAAARLDLARITAPLRSVAAAQRGRRSANLGMRPSPNVVGQCDCKDAASMDIRNKGEEDDSDNDLDLSGSRTPTSSINNTDSSSGPSVETDSNASLCSDDDVNDDGFGGSFAILDEEEREEDDVDDEDREYEDEGDESSERHSPAPINGVLESECNRNTSNVDIEVGRPPKAEMDETFTNAQSTLEDCEPIDENDGDDDAVTANSHSSCTLDPLHQQQPIEQPLQQQSQQQQGSHTPTAPVARINDFGEKKKSKRHQFHGLRRGSGGGSGGHARVEMAGVSASSVRIPRLPAQFVLDLLPGLHFALTTAQSHLAATAIDSLARRANFELWSNVLLYTNSIRNSKVYVDAATASLDQNCMAVSVGQSTQSNGSVTLRGVSPGSSRASSVTGSGASSTLEEERYPTSLMTVIETSRQSKTPMAITNASFQAIRPEEDIPLMVDDESVNSAGNNILAASVPPPQPSPSTPPQHNEETNPPRNLQLRSKSLSPRHKEAVLSLSSRGFLRLNCAGCSASKQPARQRTLSFNPRLCGALRNSRSKSPYNLKVTFADESEIDRREVLLPPLSAPLSTSPPTPRSI</sequence>
<dbReference type="GO" id="GO:0005886">
    <property type="term" value="C:plasma membrane"/>
    <property type="evidence" value="ECO:0007669"/>
    <property type="project" value="UniProtKB-SubCell"/>
</dbReference>
<feature type="compositionally biased region" description="Low complexity" evidence="7">
    <location>
        <begin position="567"/>
        <end position="583"/>
    </location>
</feature>
<keyword evidence="3" id="KW-1003">Cell membrane</keyword>
<evidence type="ECO:0000256" key="5">
    <source>
        <dbReference type="ARBA" id="ARBA00023136"/>
    </source>
</evidence>
<evidence type="ECO:0000313" key="9">
    <source>
        <dbReference type="Proteomes" id="UP000282613"/>
    </source>
</evidence>
<feature type="region of interest" description="Disordered" evidence="7">
    <location>
        <begin position="312"/>
        <end position="347"/>
    </location>
</feature>
<evidence type="ECO:0000256" key="1">
    <source>
        <dbReference type="ARBA" id="ARBA00004236"/>
    </source>
</evidence>
<feature type="compositionally biased region" description="Basic residues" evidence="7">
    <location>
        <begin position="602"/>
        <end position="613"/>
    </location>
</feature>
<dbReference type="GO" id="GO:0046854">
    <property type="term" value="P:phosphatidylinositol phosphate biosynthetic process"/>
    <property type="evidence" value="ECO:0007669"/>
    <property type="project" value="TreeGrafter"/>
</dbReference>
<reference evidence="10" key="1">
    <citation type="submission" date="2016-04" db="UniProtKB">
        <authorList>
            <consortium name="WormBaseParasite"/>
        </authorList>
    </citation>
    <scope>IDENTIFICATION</scope>
</reference>
<feature type="region of interest" description="Disordered" evidence="7">
    <location>
        <begin position="100"/>
        <end position="147"/>
    </location>
</feature>
<protein>
    <submittedName>
        <fullName evidence="10">HECT domain-containing protein</fullName>
    </submittedName>
</protein>
<evidence type="ECO:0000256" key="3">
    <source>
        <dbReference type="ARBA" id="ARBA00022475"/>
    </source>
</evidence>
<feature type="region of interest" description="Disordered" evidence="7">
    <location>
        <begin position="373"/>
        <end position="524"/>
    </location>
</feature>
<name>A0A158R960_TAEAS</name>
<reference evidence="8 9" key="2">
    <citation type="submission" date="2018-11" db="EMBL/GenBank/DDBJ databases">
        <authorList>
            <consortium name="Pathogen Informatics"/>
        </authorList>
    </citation>
    <scope>NUCLEOTIDE SEQUENCE [LARGE SCALE GENOMIC DNA]</scope>
</reference>
<dbReference type="GO" id="GO:0005829">
    <property type="term" value="C:cytosol"/>
    <property type="evidence" value="ECO:0007669"/>
    <property type="project" value="UniProtKB-SubCell"/>
</dbReference>
<dbReference type="EMBL" id="UYRS01018528">
    <property type="protein sequence ID" value="VDK37201.1"/>
    <property type="molecule type" value="Genomic_DNA"/>
</dbReference>
<evidence type="ECO:0000313" key="10">
    <source>
        <dbReference type="WBParaSite" id="TASK_0000671001-mRNA-1"/>
    </source>
</evidence>
<evidence type="ECO:0000256" key="2">
    <source>
        <dbReference type="ARBA" id="ARBA00004514"/>
    </source>
</evidence>
<dbReference type="PANTHER" id="PTHR31220">
    <property type="entry name" value="HYCCIN RELATED"/>
    <property type="match status" value="1"/>
</dbReference>